<feature type="region of interest" description="Disordered" evidence="1">
    <location>
        <begin position="206"/>
        <end position="232"/>
    </location>
</feature>
<dbReference type="Proteomes" id="UP001201812">
    <property type="component" value="Unassembled WGS sequence"/>
</dbReference>
<protein>
    <submittedName>
        <fullName evidence="2">Uncharacterized protein</fullName>
    </submittedName>
</protein>
<evidence type="ECO:0000313" key="3">
    <source>
        <dbReference type="Proteomes" id="UP001201812"/>
    </source>
</evidence>
<feature type="compositionally biased region" description="Basic and acidic residues" evidence="1">
    <location>
        <begin position="813"/>
        <end position="822"/>
    </location>
</feature>
<proteinExistence type="predicted"/>
<feature type="compositionally biased region" description="Polar residues" evidence="1">
    <location>
        <begin position="211"/>
        <end position="226"/>
    </location>
</feature>
<evidence type="ECO:0000313" key="2">
    <source>
        <dbReference type="EMBL" id="KAI1725251.1"/>
    </source>
</evidence>
<gene>
    <name evidence="2" type="ORF">DdX_01903</name>
</gene>
<sequence length="1321" mass="146404">MNSTTSFSATTPSASFCNDEVTDECGAFDAEECTSIDNCHMYNGSRSSENLKSRTIHSKSPPLRILKAQLGFDHSDSEFHPLHNSTVDKTNAELHATEISLSITADEKKEPNSRTATCNTKNCLQSASSFIPKESSEKSPYLRPDSLLPLPNSFTGVIYRSASNSAVHTPSPVAESTEHFPPFYFFQSLHSFYRTHPNHAEFRKVSEAAGESQQQILHQRQHSSPLPTRAESHTSDFCYRKRTVTSAPEKIAPVVKFTNSHNHLSPEFIPELSDIRPRCSSMLLNDTLSKEDRLRNDTRLRKEHESCVLDISKSNHSPPDTSLNKCEASVSQNIDVNLSTPSEGRNMEEKSEYQEHVFDSSSNSLSEMLRSASMVATPSHFGDVNLEDHESYPMLMSASQVFTPEEELVSNKDNDGVFGSKALQSAPIARENHIFTFDKRPAFGGSAELPSISEDIKDGREKSRLDEAQATVAQETINENAEPTEPDEPLLSADQVTESLLENLQRSCLMDEGCPQYSSQGSSKDSQQEETAFETHAEAVLHAKSMSDHGLNNSHNNEVCPIDVDDFFSNQSPRMNREVVLTVSFDDDVLHPTQKDSNISTFNNSKNLTTSHVRPILRRQMESPLLLGEGRRILSASNPSINEDQKRQGKVSTIGLQHDVTSPPVTEHNLPPKAETFVNVKMRAESVREMPTKNAPDSHKSTEKVQKRKSKTGNGPPPVNPLLSHGSNATKSSVSISALMDRFTSRRQHSDSTLHRSMIPVKPLPHPSKTPLLTSNGVDPLSHVRRSFKWKSLFSTPKVAGTGLATDHASPSESKKAQEVSLKHGQKPAKHHTLFRKNSEIGIDHSSYGNVARVPAKMEPLLEVEGGISPINTQSNPPFTAEKSSAVVFRTTAINRRNRFSERMCSTSIEDDSSLKENQVPHADKSPRSSRPFSAVIGKGEYDNVVLRQRYRIDEEKNRKLTEFIKLHQGNEPEEENDSEVEEESSFHDVMTKILHNRGSRGSPIQAMAMGATLTHAMIASQTTPSPNHDVNPKHIYSGRRKRPVLASQGGGRLHRRCSVVGNNRARRNSSRSALAMRAFTPPCPTNIGGSSTPNTASVGSGKVSKKRLSARRRTIHTNIFLNGSFVVPEEEQYAQNEDNLRNKKSESDAADSSALESPAFNQPQIVMRDPKKPNNGTAAENPAPDITDDNPLLRKTSKSSEKDKQKRESKTNSVILGTLFSIRQKKKSKDNRNLSNIFPMPPSTATTSRKESTSSVSRSDSLRRSAVLTSPESKFEALVLKIEQAFLVTLTHIVRCLTFKKSNAYMLECFKLSTLGLLEI</sequence>
<organism evidence="2 3">
    <name type="scientific">Ditylenchus destructor</name>
    <dbReference type="NCBI Taxonomy" id="166010"/>
    <lineage>
        <taxon>Eukaryota</taxon>
        <taxon>Metazoa</taxon>
        <taxon>Ecdysozoa</taxon>
        <taxon>Nematoda</taxon>
        <taxon>Chromadorea</taxon>
        <taxon>Rhabditida</taxon>
        <taxon>Tylenchina</taxon>
        <taxon>Tylenchomorpha</taxon>
        <taxon>Sphaerularioidea</taxon>
        <taxon>Anguinidae</taxon>
        <taxon>Anguininae</taxon>
        <taxon>Ditylenchus</taxon>
    </lineage>
</organism>
<feature type="compositionally biased region" description="Basic and acidic residues" evidence="1">
    <location>
        <begin position="1139"/>
        <end position="1148"/>
    </location>
</feature>
<dbReference type="EMBL" id="JAKKPZ010000002">
    <property type="protein sequence ID" value="KAI1725251.1"/>
    <property type="molecule type" value="Genomic_DNA"/>
</dbReference>
<feature type="compositionally biased region" description="Basic and acidic residues" evidence="1">
    <location>
        <begin position="688"/>
        <end position="705"/>
    </location>
</feature>
<feature type="region of interest" description="Disordered" evidence="1">
    <location>
        <begin position="801"/>
        <end position="830"/>
    </location>
</feature>
<feature type="compositionally biased region" description="Polar residues" evidence="1">
    <location>
        <begin position="516"/>
        <end position="525"/>
    </location>
</feature>
<feature type="region of interest" description="Disordered" evidence="1">
    <location>
        <begin position="512"/>
        <end position="533"/>
    </location>
</feature>
<feature type="region of interest" description="Disordered" evidence="1">
    <location>
        <begin position="905"/>
        <end position="935"/>
    </location>
</feature>
<keyword evidence="3" id="KW-1185">Reference proteome</keyword>
<evidence type="ECO:0000256" key="1">
    <source>
        <dbReference type="SAM" id="MobiDB-lite"/>
    </source>
</evidence>
<feature type="compositionally biased region" description="Basic and acidic residues" evidence="1">
    <location>
        <begin position="1199"/>
        <end position="1211"/>
    </location>
</feature>
<name>A0AAD4R5J0_9BILA</name>
<accession>A0AAD4R5J0</accession>
<feature type="region of interest" description="Disordered" evidence="1">
    <location>
        <begin position="758"/>
        <end position="778"/>
    </location>
</feature>
<comment type="caution">
    <text evidence="2">The sequence shown here is derived from an EMBL/GenBank/DDBJ whole genome shotgun (WGS) entry which is preliminary data.</text>
</comment>
<reference evidence="2" key="1">
    <citation type="submission" date="2022-01" db="EMBL/GenBank/DDBJ databases">
        <title>Genome Sequence Resource for Two Populations of Ditylenchus destructor, the Migratory Endoparasitic Phytonematode.</title>
        <authorList>
            <person name="Zhang H."/>
            <person name="Lin R."/>
            <person name="Xie B."/>
        </authorList>
    </citation>
    <scope>NUCLEOTIDE SEQUENCE</scope>
    <source>
        <strain evidence="2">BazhouSP</strain>
    </source>
</reference>
<feature type="compositionally biased region" description="Polar residues" evidence="1">
    <location>
        <begin position="1088"/>
        <end position="1099"/>
    </location>
</feature>
<feature type="region of interest" description="Disordered" evidence="1">
    <location>
        <begin position="1083"/>
        <end position="1110"/>
    </location>
</feature>
<feature type="region of interest" description="Disordered" evidence="1">
    <location>
        <begin position="1133"/>
        <end position="1211"/>
    </location>
</feature>
<feature type="region of interest" description="Disordered" evidence="1">
    <location>
        <begin position="688"/>
        <end position="729"/>
    </location>
</feature>
<feature type="compositionally biased region" description="Low complexity" evidence="1">
    <location>
        <begin position="1151"/>
        <end position="1160"/>
    </location>
</feature>
<feature type="region of interest" description="Disordered" evidence="1">
    <location>
        <begin position="1227"/>
        <end position="1264"/>
    </location>
</feature>